<evidence type="ECO:0000313" key="9">
    <source>
        <dbReference type="Proteomes" id="UP000267223"/>
    </source>
</evidence>
<evidence type="ECO:0000256" key="1">
    <source>
        <dbReference type="ARBA" id="ARBA00004442"/>
    </source>
</evidence>
<reference evidence="8 9" key="1">
    <citation type="submission" date="2018-11" db="EMBL/GenBank/DDBJ databases">
        <title>Draft genome sequence of Ferruginibacter sp. BO-59.</title>
        <authorList>
            <person name="Im W.T."/>
        </authorList>
    </citation>
    <scope>NUCLEOTIDE SEQUENCE [LARGE SCALE GENOMIC DNA]</scope>
    <source>
        <strain evidence="8 9">BO-59</strain>
    </source>
</reference>
<gene>
    <name evidence="8" type="ORF">EFY79_05630</name>
</gene>
<sequence>MKNLLYKLIAFSFAIVMVSCNKDFLNKKSPTEFSGSDEWGDPALTATFINGIYNEIPAGLAMNAGNVDESRSRDADGLNFNNMIITQDDGEYGNWTGSYRAIRHCNVALENISKATFDPTLIDGVTLKDRMLGEVHFLRAYFYFRLTNYYGGVPIIKNVYGLNDSFKIAQSSYADCINFVISDLDSAASMLPVVQSGDNDGRATKGAALSLKSRVLLYAASDLHNPQKNGSVTSGFSHPELLGYTDGDAASRWKAAQDAAKVVIDMGVYSLYKPNPASAEEATQNYSDLFTSTKSVEDIFVKYSSASTGGGYNGWGIAPNGWYGNGGVGALNDLVDAYNMADGSKFERSNPAEAAQPYKNRDPRFYATVLFEGNKYRQRPADLVAYDPIGVGQFGTWETWSNGAMVPVYGLDTRNSIANSWNGNECGATMLKFLNKSVDIQKGYQDLTLRWIRYGEILLNYAEASIELGQEDEGKVYLNMLRKRAFMPDISTTGSALMADYRNERRIEMVYEDQRFFDVRRWMIGPAAYHDVHGVQIVYKLNPDHTTATIPTVTPIVIRPGKWDNKAYFFPITRSELNKNDKLIELPGY</sequence>
<accession>A0A3M9NMX0</accession>
<dbReference type="Pfam" id="PF14322">
    <property type="entry name" value="SusD-like_3"/>
    <property type="match status" value="1"/>
</dbReference>
<keyword evidence="3" id="KW-0732">Signal</keyword>
<comment type="similarity">
    <text evidence="2">Belongs to the SusD family.</text>
</comment>
<dbReference type="OrthoDB" id="5694214at2"/>
<feature type="domain" description="SusD-like N-terminal" evidence="7">
    <location>
        <begin position="39"/>
        <end position="217"/>
    </location>
</feature>
<evidence type="ECO:0000313" key="8">
    <source>
        <dbReference type="EMBL" id="RNI39122.1"/>
    </source>
</evidence>
<evidence type="ECO:0000256" key="4">
    <source>
        <dbReference type="ARBA" id="ARBA00023136"/>
    </source>
</evidence>
<dbReference type="CDD" id="cd08977">
    <property type="entry name" value="SusD"/>
    <property type="match status" value="1"/>
</dbReference>
<evidence type="ECO:0000256" key="2">
    <source>
        <dbReference type="ARBA" id="ARBA00006275"/>
    </source>
</evidence>
<dbReference type="Proteomes" id="UP000267223">
    <property type="component" value="Unassembled WGS sequence"/>
</dbReference>
<evidence type="ECO:0000259" key="6">
    <source>
        <dbReference type="Pfam" id="PF07980"/>
    </source>
</evidence>
<dbReference type="Gene3D" id="1.25.40.390">
    <property type="match status" value="1"/>
</dbReference>
<comment type="subcellular location">
    <subcellularLocation>
        <location evidence="1">Cell outer membrane</location>
    </subcellularLocation>
</comment>
<proteinExistence type="inferred from homology"/>
<dbReference type="PROSITE" id="PS51257">
    <property type="entry name" value="PROKAR_LIPOPROTEIN"/>
    <property type="match status" value="1"/>
</dbReference>
<dbReference type="Pfam" id="PF07980">
    <property type="entry name" value="SusD_RagB"/>
    <property type="match status" value="1"/>
</dbReference>
<evidence type="ECO:0000259" key="7">
    <source>
        <dbReference type="Pfam" id="PF14322"/>
    </source>
</evidence>
<dbReference type="InterPro" id="IPR012944">
    <property type="entry name" value="SusD_RagB_dom"/>
</dbReference>
<name>A0A3M9NMX0_9BACT</name>
<keyword evidence="4" id="KW-0472">Membrane</keyword>
<evidence type="ECO:0000256" key="3">
    <source>
        <dbReference type="ARBA" id="ARBA00022729"/>
    </source>
</evidence>
<comment type="caution">
    <text evidence="8">The sequence shown here is derived from an EMBL/GenBank/DDBJ whole genome shotgun (WGS) entry which is preliminary data.</text>
</comment>
<dbReference type="RefSeq" id="WP_123119687.1">
    <property type="nucleotide sequence ID" value="NZ_RJJR01000002.1"/>
</dbReference>
<keyword evidence="5" id="KW-0998">Cell outer membrane</keyword>
<dbReference type="InterPro" id="IPR033985">
    <property type="entry name" value="SusD-like_N"/>
</dbReference>
<protein>
    <submittedName>
        <fullName evidence="8">RagB/SusD family nutrient uptake outer membrane protein</fullName>
    </submittedName>
</protein>
<dbReference type="EMBL" id="RJJR01000002">
    <property type="protein sequence ID" value="RNI39122.1"/>
    <property type="molecule type" value="Genomic_DNA"/>
</dbReference>
<dbReference type="InterPro" id="IPR011990">
    <property type="entry name" value="TPR-like_helical_dom_sf"/>
</dbReference>
<dbReference type="AlphaFoldDB" id="A0A3M9NMX0"/>
<organism evidence="8 9">
    <name type="scientific">Hanamia caeni</name>
    <dbReference type="NCBI Taxonomy" id="2294116"/>
    <lineage>
        <taxon>Bacteria</taxon>
        <taxon>Pseudomonadati</taxon>
        <taxon>Bacteroidota</taxon>
        <taxon>Chitinophagia</taxon>
        <taxon>Chitinophagales</taxon>
        <taxon>Chitinophagaceae</taxon>
        <taxon>Hanamia</taxon>
    </lineage>
</organism>
<dbReference type="SUPFAM" id="SSF48452">
    <property type="entry name" value="TPR-like"/>
    <property type="match status" value="1"/>
</dbReference>
<keyword evidence="9" id="KW-1185">Reference proteome</keyword>
<evidence type="ECO:0000256" key="5">
    <source>
        <dbReference type="ARBA" id="ARBA00023237"/>
    </source>
</evidence>
<feature type="domain" description="RagB/SusD" evidence="6">
    <location>
        <begin position="320"/>
        <end position="589"/>
    </location>
</feature>
<dbReference type="GO" id="GO:0009279">
    <property type="term" value="C:cell outer membrane"/>
    <property type="evidence" value="ECO:0007669"/>
    <property type="project" value="UniProtKB-SubCell"/>
</dbReference>